<organism evidence="2 3">
    <name type="scientific">Trichostrongylus colubriformis</name>
    <name type="common">Black scour worm</name>
    <dbReference type="NCBI Taxonomy" id="6319"/>
    <lineage>
        <taxon>Eukaryota</taxon>
        <taxon>Metazoa</taxon>
        <taxon>Ecdysozoa</taxon>
        <taxon>Nematoda</taxon>
        <taxon>Chromadorea</taxon>
        <taxon>Rhabditida</taxon>
        <taxon>Rhabditina</taxon>
        <taxon>Rhabditomorpha</taxon>
        <taxon>Strongyloidea</taxon>
        <taxon>Trichostrongylidae</taxon>
        <taxon>Trichostrongylus</taxon>
    </lineage>
</organism>
<dbReference type="Gene3D" id="1.10.510.10">
    <property type="entry name" value="Transferase(Phosphotransferase) domain 1"/>
    <property type="match status" value="1"/>
</dbReference>
<comment type="caution">
    <text evidence="2">The sequence shown here is derived from an EMBL/GenBank/DDBJ whole genome shotgun (WGS) entry which is preliminary data.</text>
</comment>
<keyword evidence="2" id="KW-0808">Transferase</keyword>
<evidence type="ECO:0000313" key="3">
    <source>
        <dbReference type="Proteomes" id="UP001331761"/>
    </source>
</evidence>
<dbReference type="GO" id="GO:0004674">
    <property type="term" value="F:protein serine/threonine kinase activity"/>
    <property type="evidence" value="ECO:0007669"/>
    <property type="project" value="UniProtKB-KW"/>
</dbReference>
<proteinExistence type="predicted"/>
<dbReference type="AlphaFoldDB" id="A0AAN8IUF4"/>
<dbReference type="EMBL" id="WIXE01003335">
    <property type="protein sequence ID" value="KAK5984033.1"/>
    <property type="molecule type" value="Genomic_DNA"/>
</dbReference>
<feature type="non-terminal residue" evidence="2">
    <location>
        <position position="189"/>
    </location>
</feature>
<dbReference type="InterPro" id="IPR011009">
    <property type="entry name" value="Kinase-like_dom_sf"/>
</dbReference>
<feature type="compositionally biased region" description="Acidic residues" evidence="1">
    <location>
        <begin position="1"/>
        <end position="14"/>
    </location>
</feature>
<dbReference type="SUPFAM" id="SSF56112">
    <property type="entry name" value="Protein kinase-like (PK-like)"/>
    <property type="match status" value="1"/>
</dbReference>
<feature type="compositionally biased region" description="Basic and acidic residues" evidence="1">
    <location>
        <begin position="28"/>
        <end position="37"/>
    </location>
</feature>
<dbReference type="Proteomes" id="UP001331761">
    <property type="component" value="Unassembled WGS sequence"/>
</dbReference>
<keyword evidence="2" id="KW-0723">Serine/threonine-protein kinase</keyword>
<gene>
    <name evidence="2" type="ORF">GCK32_006841</name>
</gene>
<keyword evidence="2" id="KW-0418">Kinase</keyword>
<keyword evidence="3" id="KW-1185">Reference proteome</keyword>
<evidence type="ECO:0000256" key="1">
    <source>
        <dbReference type="SAM" id="MobiDB-lite"/>
    </source>
</evidence>
<sequence>MSLSDCIDDLETSDDLSRQLPKEGSSLEPRRPIEKVDPTQYSETVNESLEERQALLEELRKEYMDMIQKEKPAMIFSQNENDVTEGITLEDFLKKHGPFPVEEHIAAGIIRNVSSAIMFLHCREVVHGCLDFTSVVLDRYLNAKTIVSSSVHRVKSSKAAGAKSKVDDVFHVGLLLYRLLTGQKAKFGT</sequence>
<reference evidence="2 3" key="1">
    <citation type="submission" date="2019-10" db="EMBL/GenBank/DDBJ databases">
        <title>Assembly and Annotation for the nematode Trichostrongylus colubriformis.</title>
        <authorList>
            <person name="Martin J."/>
        </authorList>
    </citation>
    <scope>NUCLEOTIDE SEQUENCE [LARGE SCALE GENOMIC DNA]</scope>
    <source>
        <strain evidence="2">G859</strain>
        <tissue evidence="2">Whole worm</tissue>
    </source>
</reference>
<accession>A0AAN8IUF4</accession>
<feature type="region of interest" description="Disordered" evidence="1">
    <location>
        <begin position="1"/>
        <end position="47"/>
    </location>
</feature>
<evidence type="ECO:0000313" key="2">
    <source>
        <dbReference type="EMBL" id="KAK5984033.1"/>
    </source>
</evidence>
<name>A0AAN8IUF4_TRICO</name>
<protein>
    <submittedName>
        <fullName evidence="2">Serine/threonine protein kinase PrkC</fullName>
    </submittedName>
</protein>